<dbReference type="RefSeq" id="WP_121680198.1">
    <property type="nucleotide sequence ID" value="NZ_RCVZ01000004.1"/>
</dbReference>
<keyword evidence="2" id="KW-1185">Reference proteome</keyword>
<evidence type="ECO:0000313" key="1">
    <source>
        <dbReference type="EMBL" id="RLQ96346.1"/>
    </source>
</evidence>
<reference evidence="1 2" key="1">
    <citation type="submission" date="2018-10" db="EMBL/GenBank/DDBJ databases">
        <title>Falsibacillus sp. genome draft.</title>
        <authorList>
            <person name="Shi S."/>
        </authorList>
    </citation>
    <scope>NUCLEOTIDE SEQUENCE [LARGE SCALE GENOMIC DNA]</scope>
    <source>
        <strain evidence="1 2">GY 10110</strain>
    </source>
</reference>
<proteinExistence type="predicted"/>
<dbReference type="Gene3D" id="3.40.50.300">
    <property type="entry name" value="P-loop containing nucleotide triphosphate hydrolases"/>
    <property type="match status" value="1"/>
</dbReference>
<gene>
    <name evidence="1" type="ORF">D9X91_08280</name>
</gene>
<sequence>MKAFQVKIGEHIFDITLHSNLLSDWFDQDFNVIDERTDECCDMYIQIKDGYGHAFIDYEVEIDHKDGKINYKRADYLIEVDSGFQQAVIHVHDWLALKHALMNLYSSFLVHHQWGLLIHSSCVLENEKGHIFAGHSGSGKSTAAMLSTPRMLLSDEATIVKISSNGAMIYNSPFRSDIAAEQKEGIFRLYSIQILHQAVKNEKLPVAKADAVIKLMDKIFYWPYSPVETKMIMNLLIMLVRNVQVNELYFQKNNTFWELIS</sequence>
<protein>
    <submittedName>
        <fullName evidence="1">Uncharacterized protein</fullName>
    </submittedName>
</protein>
<evidence type="ECO:0000313" key="2">
    <source>
        <dbReference type="Proteomes" id="UP000276770"/>
    </source>
</evidence>
<dbReference type="EMBL" id="RCVZ01000004">
    <property type="protein sequence ID" value="RLQ96346.1"/>
    <property type="molecule type" value="Genomic_DNA"/>
</dbReference>
<name>A0A3L7JZZ7_9BACI</name>
<accession>A0A3L7JZZ7</accession>
<dbReference type="Proteomes" id="UP000276770">
    <property type="component" value="Unassembled WGS sequence"/>
</dbReference>
<dbReference type="InterPro" id="IPR027417">
    <property type="entry name" value="P-loop_NTPase"/>
</dbReference>
<dbReference type="AlphaFoldDB" id="A0A3L7JZZ7"/>
<comment type="caution">
    <text evidence="1">The sequence shown here is derived from an EMBL/GenBank/DDBJ whole genome shotgun (WGS) entry which is preliminary data.</text>
</comment>
<dbReference type="OrthoDB" id="116421at2"/>
<organism evidence="1 2">
    <name type="scientific">Falsibacillus albus</name>
    <dbReference type="NCBI Taxonomy" id="2478915"/>
    <lineage>
        <taxon>Bacteria</taxon>
        <taxon>Bacillati</taxon>
        <taxon>Bacillota</taxon>
        <taxon>Bacilli</taxon>
        <taxon>Bacillales</taxon>
        <taxon>Bacillaceae</taxon>
        <taxon>Falsibacillus</taxon>
    </lineage>
</organism>
<dbReference type="SUPFAM" id="SSF53795">
    <property type="entry name" value="PEP carboxykinase-like"/>
    <property type="match status" value="1"/>
</dbReference>